<protein>
    <submittedName>
        <fullName evidence="2">Uncharacterized protein</fullName>
    </submittedName>
</protein>
<feature type="signal peptide" evidence="1">
    <location>
        <begin position="1"/>
        <end position="20"/>
    </location>
</feature>
<name>A0ABZ2RHS5_ECTME</name>
<proteinExistence type="predicted"/>
<accession>A0ABZ2RHS5</accession>
<organism evidence="2 3">
    <name type="scientific">Ectopseudomonas mendocina</name>
    <name type="common">Pseudomonas mendocina</name>
    <dbReference type="NCBI Taxonomy" id="300"/>
    <lineage>
        <taxon>Bacteria</taxon>
        <taxon>Pseudomonadati</taxon>
        <taxon>Pseudomonadota</taxon>
        <taxon>Gammaproteobacteria</taxon>
        <taxon>Pseudomonadales</taxon>
        <taxon>Pseudomonadaceae</taxon>
        <taxon>Ectopseudomonas</taxon>
    </lineage>
</organism>
<sequence>MLKRLIIASALCCSSATTFALDPSGQRYVDQLVQGGAVSIRDAAQSIYHSSYRDVETLDVAAEVLLQRYRNASDNTTSDALAWVCKALASSGNGRYKAVLDEVVANSNNRKMNRHCQKAASSLSAGASTYVAGSVNLNAYRNGQGKPAANTTAAAAPARTVSVSGTGAFSNVRQGMSMDEVNALLGAPTATYSHQTGKAWIPFNFKGKDIARVVNLYKGKGRITFSQESMYANVWRVMEITSNPNESGYP</sequence>
<dbReference type="EMBL" id="CP148074">
    <property type="protein sequence ID" value="WXL26564.1"/>
    <property type="molecule type" value="Genomic_DNA"/>
</dbReference>
<evidence type="ECO:0000313" key="3">
    <source>
        <dbReference type="Proteomes" id="UP001476583"/>
    </source>
</evidence>
<gene>
    <name evidence="2" type="ORF">WG219_03550</name>
</gene>
<evidence type="ECO:0000313" key="2">
    <source>
        <dbReference type="EMBL" id="WXL26564.1"/>
    </source>
</evidence>
<evidence type="ECO:0000256" key="1">
    <source>
        <dbReference type="SAM" id="SignalP"/>
    </source>
</evidence>
<keyword evidence="3" id="KW-1185">Reference proteome</keyword>
<keyword evidence="1" id="KW-0732">Signal</keyword>
<feature type="chain" id="PRO_5047236160" evidence="1">
    <location>
        <begin position="21"/>
        <end position="250"/>
    </location>
</feature>
<reference evidence="2 3" key="1">
    <citation type="submission" date="2024-03" db="EMBL/GenBank/DDBJ databases">
        <title>Complete genome of BD2.</title>
        <authorList>
            <person name="Cao G."/>
        </authorList>
    </citation>
    <scope>NUCLEOTIDE SEQUENCE [LARGE SCALE GENOMIC DNA]</scope>
    <source>
        <strain evidence="2 3">BD2</strain>
    </source>
</reference>
<dbReference type="Proteomes" id="UP001476583">
    <property type="component" value="Chromosome"/>
</dbReference>